<comment type="caution">
    <text evidence="1">The sequence shown here is derived from an EMBL/GenBank/DDBJ whole genome shotgun (WGS) entry which is preliminary data.</text>
</comment>
<evidence type="ECO:0000313" key="2">
    <source>
        <dbReference type="Proteomes" id="UP001301958"/>
    </source>
</evidence>
<dbReference type="AlphaFoldDB" id="A0AAN7GWQ4"/>
<reference evidence="1" key="1">
    <citation type="journal article" date="2023" name="Mol. Phylogenet. Evol.">
        <title>Genome-scale phylogeny and comparative genomics of the fungal order Sordariales.</title>
        <authorList>
            <person name="Hensen N."/>
            <person name="Bonometti L."/>
            <person name="Westerberg I."/>
            <person name="Brannstrom I.O."/>
            <person name="Guillou S."/>
            <person name="Cros-Aarteil S."/>
            <person name="Calhoun S."/>
            <person name="Haridas S."/>
            <person name="Kuo A."/>
            <person name="Mondo S."/>
            <person name="Pangilinan J."/>
            <person name="Riley R."/>
            <person name="LaButti K."/>
            <person name="Andreopoulos B."/>
            <person name="Lipzen A."/>
            <person name="Chen C."/>
            <person name="Yan M."/>
            <person name="Daum C."/>
            <person name="Ng V."/>
            <person name="Clum A."/>
            <person name="Steindorff A."/>
            <person name="Ohm R.A."/>
            <person name="Martin F."/>
            <person name="Silar P."/>
            <person name="Natvig D.O."/>
            <person name="Lalanne C."/>
            <person name="Gautier V."/>
            <person name="Ament-Velasquez S.L."/>
            <person name="Kruys A."/>
            <person name="Hutchinson M.I."/>
            <person name="Powell A.J."/>
            <person name="Barry K."/>
            <person name="Miller A.N."/>
            <person name="Grigoriev I.V."/>
            <person name="Debuchy R."/>
            <person name="Gladieux P."/>
            <person name="Hiltunen Thoren M."/>
            <person name="Johannesson H."/>
        </authorList>
    </citation>
    <scope>NUCLEOTIDE SEQUENCE</scope>
    <source>
        <strain evidence="1">CBS 990.96</strain>
    </source>
</reference>
<dbReference type="EMBL" id="MU865316">
    <property type="protein sequence ID" value="KAK4228616.1"/>
    <property type="molecule type" value="Genomic_DNA"/>
</dbReference>
<name>A0AAN7GWQ4_9PEZI</name>
<evidence type="ECO:0000313" key="1">
    <source>
        <dbReference type="EMBL" id="KAK4228616.1"/>
    </source>
</evidence>
<proteinExistence type="predicted"/>
<protein>
    <submittedName>
        <fullName evidence="1">Uncharacterized protein</fullName>
    </submittedName>
</protein>
<reference evidence="1" key="2">
    <citation type="submission" date="2023-05" db="EMBL/GenBank/DDBJ databases">
        <authorList>
            <consortium name="Lawrence Berkeley National Laboratory"/>
            <person name="Steindorff A."/>
            <person name="Hensen N."/>
            <person name="Bonometti L."/>
            <person name="Westerberg I."/>
            <person name="Brannstrom I.O."/>
            <person name="Guillou S."/>
            <person name="Cros-Aarteil S."/>
            <person name="Calhoun S."/>
            <person name="Haridas S."/>
            <person name="Kuo A."/>
            <person name="Mondo S."/>
            <person name="Pangilinan J."/>
            <person name="Riley R."/>
            <person name="Labutti K."/>
            <person name="Andreopoulos B."/>
            <person name="Lipzen A."/>
            <person name="Chen C."/>
            <person name="Yanf M."/>
            <person name="Daum C."/>
            <person name="Ng V."/>
            <person name="Clum A."/>
            <person name="Ohm R."/>
            <person name="Martin F."/>
            <person name="Silar P."/>
            <person name="Natvig D."/>
            <person name="Lalanne C."/>
            <person name="Gautier V."/>
            <person name="Ament-Velasquez S.L."/>
            <person name="Kruys A."/>
            <person name="Hutchinson M.I."/>
            <person name="Powell A.J."/>
            <person name="Barry K."/>
            <person name="Miller A.N."/>
            <person name="Grigoriev I.V."/>
            <person name="Debuchy R."/>
            <person name="Gladieux P."/>
            <person name="Thoren M.H."/>
            <person name="Johannesson H."/>
        </authorList>
    </citation>
    <scope>NUCLEOTIDE SEQUENCE</scope>
    <source>
        <strain evidence="1">CBS 990.96</strain>
    </source>
</reference>
<accession>A0AAN7GWQ4</accession>
<organism evidence="1 2">
    <name type="scientific">Podospora fimiseda</name>
    <dbReference type="NCBI Taxonomy" id="252190"/>
    <lineage>
        <taxon>Eukaryota</taxon>
        <taxon>Fungi</taxon>
        <taxon>Dikarya</taxon>
        <taxon>Ascomycota</taxon>
        <taxon>Pezizomycotina</taxon>
        <taxon>Sordariomycetes</taxon>
        <taxon>Sordariomycetidae</taxon>
        <taxon>Sordariales</taxon>
        <taxon>Podosporaceae</taxon>
        <taxon>Podospora</taxon>
    </lineage>
</organism>
<sequence>MFAPHGFKEGRDLRKAKKNGIIPEITLEDFIDAMDYLLRTIHFKLPQQQQKPEEQDRIGPREIARIAVQTDKYDLHATTEAWRESKCTANKFPMSTYKRCCHDWALHFGYAIVSAKLFRAPGLSGMVAKYIGNFPFGFESFWARDELISTHLDEEVIEVLSTTITATLEKLKRRCVDQVLEELGNSTYGGGSGGVCSTESHLYSWRCAVALYFGVGLLQTRHGDGKIRCSVASAVDRFQNAASECMKRLGCPLKRNPKIHRLLVRFLVFWTRWFMT</sequence>
<dbReference type="Proteomes" id="UP001301958">
    <property type="component" value="Unassembled WGS sequence"/>
</dbReference>
<gene>
    <name evidence="1" type="ORF">QBC38DRAFT_147859</name>
</gene>
<keyword evidence="2" id="KW-1185">Reference proteome</keyword>